<feature type="compositionally biased region" description="Polar residues" evidence="1">
    <location>
        <begin position="113"/>
        <end position="135"/>
    </location>
</feature>
<keyword evidence="3" id="KW-1185">Reference proteome</keyword>
<protein>
    <submittedName>
        <fullName evidence="2">15509_t:CDS:1</fullName>
    </submittedName>
</protein>
<feature type="region of interest" description="Disordered" evidence="1">
    <location>
        <begin position="109"/>
        <end position="135"/>
    </location>
</feature>
<dbReference type="AlphaFoldDB" id="A0A9N9CTL0"/>
<evidence type="ECO:0000313" key="3">
    <source>
        <dbReference type="Proteomes" id="UP000789375"/>
    </source>
</evidence>
<evidence type="ECO:0000256" key="1">
    <source>
        <dbReference type="SAM" id="MobiDB-lite"/>
    </source>
</evidence>
<gene>
    <name evidence="2" type="ORF">FMOSSE_LOCUS9438</name>
</gene>
<dbReference type="EMBL" id="CAJVPP010002754">
    <property type="protein sequence ID" value="CAG8610613.1"/>
    <property type="molecule type" value="Genomic_DNA"/>
</dbReference>
<evidence type="ECO:0000313" key="2">
    <source>
        <dbReference type="EMBL" id="CAG8610613.1"/>
    </source>
</evidence>
<accession>A0A9N9CTL0</accession>
<name>A0A9N9CTL0_FUNMO</name>
<dbReference type="Proteomes" id="UP000789375">
    <property type="component" value="Unassembled WGS sequence"/>
</dbReference>
<organism evidence="2 3">
    <name type="scientific">Funneliformis mosseae</name>
    <name type="common">Endomycorrhizal fungus</name>
    <name type="synonym">Glomus mosseae</name>
    <dbReference type="NCBI Taxonomy" id="27381"/>
    <lineage>
        <taxon>Eukaryota</taxon>
        <taxon>Fungi</taxon>
        <taxon>Fungi incertae sedis</taxon>
        <taxon>Mucoromycota</taxon>
        <taxon>Glomeromycotina</taxon>
        <taxon>Glomeromycetes</taxon>
        <taxon>Glomerales</taxon>
        <taxon>Glomeraceae</taxon>
        <taxon>Funneliformis</taxon>
    </lineage>
</organism>
<sequence length="135" mass="15674">MTINNGIVNTINRFIAESLKRDFPDLQLNDQERSHISSKHTVSNDDSELLDEEPNKSSDLQPEEDGEFDEDKFLKELITVKKVINPIVEKLLKYSKGIARYKIIFLPKDNKQDPQYNQENDDIYNNFSLGKSKNN</sequence>
<proteinExistence type="predicted"/>
<reference evidence="2" key="1">
    <citation type="submission" date="2021-06" db="EMBL/GenBank/DDBJ databases">
        <authorList>
            <person name="Kallberg Y."/>
            <person name="Tangrot J."/>
            <person name="Rosling A."/>
        </authorList>
    </citation>
    <scope>NUCLEOTIDE SEQUENCE</scope>
    <source>
        <strain evidence="2">87-6 pot B 2015</strain>
    </source>
</reference>
<feature type="region of interest" description="Disordered" evidence="1">
    <location>
        <begin position="30"/>
        <end position="68"/>
    </location>
</feature>
<comment type="caution">
    <text evidence="2">The sequence shown here is derived from an EMBL/GenBank/DDBJ whole genome shotgun (WGS) entry which is preliminary data.</text>
</comment>